<dbReference type="AlphaFoldDB" id="A0A0D1KCN1"/>
<dbReference type="KEGG" id="wcb:AO080_02620"/>
<keyword evidence="5" id="KW-0479">Metal-binding</keyword>
<dbReference type="eggNOG" id="COG0062">
    <property type="taxonomic scope" value="Bacteria"/>
</dbReference>
<dbReference type="GO" id="GO:0000932">
    <property type="term" value="C:P-body"/>
    <property type="evidence" value="ECO:0007669"/>
    <property type="project" value="TreeGrafter"/>
</dbReference>
<keyword evidence="7" id="KW-1185">Reference proteome</keyword>
<comment type="caution">
    <text evidence="6">The sequence shown here is derived from an EMBL/GenBank/DDBJ whole genome shotgun (WGS) entry which is preliminary data.</text>
</comment>
<gene>
    <name evidence="6" type="primary">nnr</name>
    <name evidence="5" type="synonym">nnrE</name>
    <name evidence="6" type="ORF">QX99_00148</name>
</gene>
<dbReference type="STRING" id="137591.AO080_02620"/>
<keyword evidence="2 5" id="KW-0630">Potassium</keyword>
<evidence type="ECO:0000313" key="7">
    <source>
        <dbReference type="Proteomes" id="UP000032287"/>
    </source>
</evidence>
<dbReference type="EC" id="5.1.99.6" evidence="5"/>
<feature type="binding site" evidence="5">
    <location>
        <position position="121"/>
    </location>
    <ligand>
        <name>K(+)</name>
        <dbReference type="ChEBI" id="CHEBI:29103"/>
    </ligand>
</feature>
<dbReference type="GO" id="GO:0000166">
    <property type="term" value="F:nucleotide binding"/>
    <property type="evidence" value="ECO:0007669"/>
    <property type="project" value="UniProtKB-KW"/>
</dbReference>
<comment type="catalytic activity">
    <reaction evidence="5">
        <text>(6R)-NADHX = (6S)-NADHX</text>
        <dbReference type="Rhea" id="RHEA:32215"/>
        <dbReference type="ChEBI" id="CHEBI:64074"/>
        <dbReference type="ChEBI" id="CHEBI:64075"/>
        <dbReference type="EC" id="5.1.99.6"/>
    </reaction>
</comment>
<dbReference type="Proteomes" id="UP000032287">
    <property type="component" value="Unassembled WGS sequence"/>
</dbReference>
<dbReference type="EMBL" id="JWHU01000001">
    <property type="protein sequence ID" value="KIU22644.1"/>
    <property type="molecule type" value="Genomic_DNA"/>
</dbReference>
<dbReference type="GO" id="GO:0052856">
    <property type="term" value="F:NAD(P)HX epimerase activity"/>
    <property type="evidence" value="ECO:0007669"/>
    <property type="project" value="UniProtKB-UniRule"/>
</dbReference>
<dbReference type="PATRIC" id="fig|137591.25.peg.148"/>
<dbReference type="GO" id="GO:0003729">
    <property type="term" value="F:mRNA binding"/>
    <property type="evidence" value="ECO:0007669"/>
    <property type="project" value="TreeGrafter"/>
</dbReference>
<dbReference type="HAMAP" id="MF_01966">
    <property type="entry name" value="NADHX_epimerase"/>
    <property type="match status" value="1"/>
</dbReference>
<evidence type="ECO:0000256" key="1">
    <source>
        <dbReference type="ARBA" id="ARBA00022857"/>
    </source>
</evidence>
<comment type="catalytic activity">
    <reaction evidence="5">
        <text>(6R)-NADPHX = (6S)-NADPHX</text>
        <dbReference type="Rhea" id="RHEA:32227"/>
        <dbReference type="ChEBI" id="CHEBI:64076"/>
        <dbReference type="ChEBI" id="CHEBI:64077"/>
        <dbReference type="EC" id="5.1.99.6"/>
    </reaction>
</comment>
<feature type="binding site" evidence="5">
    <location>
        <begin position="125"/>
        <end position="131"/>
    </location>
    <ligand>
        <name>(6S)-NADPHX</name>
        <dbReference type="ChEBI" id="CHEBI:64076"/>
    </ligand>
</feature>
<dbReference type="GO" id="GO:0046872">
    <property type="term" value="F:metal ion binding"/>
    <property type="evidence" value="ECO:0007669"/>
    <property type="project" value="UniProtKB-KW"/>
</dbReference>
<comment type="cofactor">
    <cofactor evidence="5">
        <name>K(+)</name>
        <dbReference type="ChEBI" id="CHEBI:29103"/>
    </cofactor>
    <text evidence="5">Binds 1 potassium ion per subunit.</text>
</comment>
<dbReference type="PANTHER" id="PTHR13612">
    <property type="entry name" value="ENHANCER OF MRNA-DECAPPING PROTEIN 3"/>
    <property type="match status" value="1"/>
</dbReference>
<protein>
    <recommendedName>
        <fullName evidence="5">NAD(P)H-hydrate epimerase</fullName>
        <ecNumber evidence="5">5.1.99.6</ecNumber>
    </recommendedName>
    <alternativeName>
        <fullName evidence="5">NAD(P)HX epimerase</fullName>
    </alternativeName>
</protein>
<name>A0A0D1KCN1_9LACO</name>
<evidence type="ECO:0000313" key="6">
    <source>
        <dbReference type="EMBL" id="KIU22644.1"/>
    </source>
</evidence>
<feature type="binding site" evidence="5">
    <location>
        <begin position="58"/>
        <end position="62"/>
    </location>
    <ligand>
        <name>(6S)-NADPHX</name>
        <dbReference type="ChEBI" id="CHEBI:64076"/>
    </ligand>
</feature>
<evidence type="ECO:0000256" key="2">
    <source>
        <dbReference type="ARBA" id="ARBA00022958"/>
    </source>
</evidence>
<keyword evidence="5" id="KW-0547">Nucleotide-binding</keyword>
<feature type="binding site" evidence="5">
    <location>
        <position position="59"/>
    </location>
    <ligand>
        <name>K(+)</name>
        <dbReference type="ChEBI" id="CHEBI:29103"/>
    </ligand>
</feature>
<keyword evidence="3 5" id="KW-0520">NAD</keyword>
<evidence type="ECO:0000256" key="5">
    <source>
        <dbReference type="HAMAP-Rule" id="MF_01966"/>
    </source>
</evidence>
<sequence>MVEAVTAQEMQRFDRYTMEEIGVPALVLMERAAMATIEVLAAGTFDLANVLVIAGLGNNGGDGVAIARMLIQKGVNVDLLILGDENRATANTATQLKIARGYGIHTQNRVRDFRNYTVIVDALFGIGLSKPVSSKLGDIIKRVNAANIPVVSVDVPSGLHATTGEILGSAIRATATVTFAYPKQGLLQNEGLKRAGNIYVKDIGIYSPEELAEFKQEESEN</sequence>
<dbReference type="OrthoDB" id="9806925at2"/>
<dbReference type="NCBIfam" id="TIGR00197">
    <property type="entry name" value="yjeF_nterm"/>
    <property type="match status" value="1"/>
</dbReference>
<comment type="similarity">
    <text evidence="5">Belongs to the NnrE/AIBP family.</text>
</comment>
<dbReference type="InterPro" id="IPR036652">
    <property type="entry name" value="YjeF_N_dom_sf"/>
</dbReference>
<proteinExistence type="inferred from homology"/>
<dbReference type="GO" id="GO:0031087">
    <property type="term" value="P:deadenylation-independent decapping of nuclear-transcribed mRNA"/>
    <property type="evidence" value="ECO:0007669"/>
    <property type="project" value="TreeGrafter"/>
</dbReference>
<dbReference type="GO" id="GO:0033962">
    <property type="term" value="P:P-body assembly"/>
    <property type="evidence" value="ECO:0007669"/>
    <property type="project" value="TreeGrafter"/>
</dbReference>
<reference evidence="6 7" key="1">
    <citation type="journal article" date="2015" name="Microbiology (Mosc.)">
        <title>Genomics of the Weissella cibaria species with an examination of its metabolic traits.</title>
        <authorList>
            <person name="Lynch K.M."/>
            <person name="Lucid A."/>
            <person name="Arendt E.K."/>
            <person name="Sleator R.D."/>
            <person name="Lucey B."/>
            <person name="Coffey A."/>
        </authorList>
    </citation>
    <scope>NUCLEOTIDE SEQUENCE [LARGE SCALE GENOMIC DNA]</scope>
    <source>
        <strain evidence="6 7">MG1</strain>
    </source>
</reference>
<dbReference type="PANTHER" id="PTHR13612:SF0">
    <property type="entry name" value="ENHANCER OF MRNA-DECAPPING PROTEIN 3"/>
    <property type="match status" value="1"/>
</dbReference>
<accession>A0A0D1KCN1</accession>
<dbReference type="RefSeq" id="WP_043707868.1">
    <property type="nucleotide sequence ID" value="NZ_CP012873.1"/>
</dbReference>
<keyword evidence="1 5" id="KW-0521">NADP</keyword>
<feature type="binding site" evidence="5">
    <location>
        <position position="154"/>
    </location>
    <ligand>
        <name>(6S)-NADPHX</name>
        <dbReference type="ChEBI" id="CHEBI:64076"/>
    </ligand>
</feature>
<keyword evidence="4 5" id="KW-0413">Isomerase</keyword>
<comment type="function">
    <text evidence="5">Catalyzes the epimerization of the S- and R-forms of NAD(P)HX, a damaged form of NAD(P)H that is a result of enzymatic or heat-dependent hydration. This is a prerequisite for the S-specific NAD(P)H-hydrate dehydratase to allow the repair of both epimers of NAD(P)HX.</text>
</comment>
<feature type="binding site" evidence="5">
    <location>
        <position position="157"/>
    </location>
    <ligand>
        <name>K(+)</name>
        <dbReference type="ChEBI" id="CHEBI:29103"/>
    </ligand>
</feature>
<dbReference type="Gene3D" id="3.40.50.10260">
    <property type="entry name" value="YjeF N-terminal domain"/>
    <property type="match status" value="1"/>
</dbReference>
<evidence type="ECO:0000256" key="4">
    <source>
        <dbReference type="ARBA" id="ARBA00023235"/>
    </source>
</evidence>
<evidence type="ECO:0000256" key="3">
    <source>
        <dbReference type="ARBA" id="ARBA00023027"/>
    </source>
</evidence>
<organism evidence="6 7">
    <name type="scientific">Weissella cibaria</name>
    <dbReference type="NCBI Taxonomy" id="137591"/>
    <lineage>
        <taxon>Bacteria</taxon>
        <taxon>Bacillati</taxon>
        <taxon>Bacillota</taxon>
        <taxon>Bacilli</taxon>
        <taxon>Lactobacillales</taxon>
        <taxon>Lactobacillaceae</taxon>
        <taxon>Weissella</taxon>
    </lineage>
</organism>
<dbReference type="InterPro" id="IPR004443">
    <property type="entry name" value="YjeF_N_dom"/>
</dbReference>
<dbReference type="PROSITE" id="PS51385">
    <property type="entry name" value="YJEF_N"/>
    <property type="match status" value="1"/>
</dbReference>
<dbReference type="SUPFAM" id="SSF64153">
    <property type="entry name" value="YjeF N-terminal domain-like"/>
    <property type="match status" value="1"/>
</dbReference>
<comment type="caution">
    <text evidence="5">Lacks conserved residue(s) required for the propagation of feature annotation.</text>
</comment>
<dbReference type="Pfam" id="PF03853">
    <property type="entry name" value="YjeF_N"/>
    <property type="match status" value="1"/>
</dbReference>